<dbReference type="Proteomes" id="UP000240569">
    <property type="component" value="Unassembled WGS sequence"/>
</dbReference>
<dbReference type="InterPro" id="IPR036249">
    <property type="entry name" value="Thioredoxin-like_sf"/>
</dbReference>
<dbReference type="InterPro" id="IPR013766">
    <property type="entry name" value="Thioredoxin_domain"/>
</dbReference>
<evidence type="ECO:0000259" key="1">
    <source>
        <dbReference type="PROSITE" id="PS51352"/>
    </source>
</evidence>
<feature type="domain" description="Thioredoxin" evidence="1">
    <location>
        <begin position="1"/>
        <end position="116"/>
    </location>
</feature>
<dbReference type="Pfam" id="PF00085">
    <property type="entry name" value="Thioredoxin"/>
    <property type="match status" value="1"/>
</dbReference>
<organism evidence="2 3">
    <name type="scientific">Candidatus Marsarchaeota G1 archaeon BE_D</name>
    <dbReference type="NCBI Taxonomy" id="1978156"/>
    <lineage>
        <taxon>Archaea</taxon>
        <taxon>Candidatus Marsarchaeota</taxon>
        <taxon>Candidatus Marsarchaeota group 1</taxon>
    </lineage>
</organism>
<evidence type="ECO:0000313" key="2">
    <source>
        <dbReference type="EMBL" id="PSN82631.1"/>
    </source>
</evidence>
<sequence>MTMSEKKEEEAVLSCNLENLKKISEASEKGVLVVFTAEGCPHCPPFLEEAEKALGDDVPIVEAGVEDAECLGLAEQLGVKGTPTAFYYVKGEQKKMIVPEGKTWEEIRKELEELKKGE</sequence>
<reference evidence="2 3" key="1">
    <citation type="submission" date="2017-04" db="EMBL/GenBank/DDBJ databases">
        <title>Novel microbial lineages endemic to geothermal iron-oxide mats fill important gaps in the evolutionary history of Archaea.</title>
        <authorList>
            <person name="Jay Z.J."/>
            <person name="Beam J.P."/>
            <person name="Dlakic M."/>
            <person name="Rusch D.B."/>
            <person name="Kozubal M.A."/>
            <person name="Inskeep W.P."/>
        </authorList>
    </citation>
    <scope>NUCLEOTIDE SEQUENCE [LARGE SCALE GENOMIC DNA]</scope>
    <source>
        <strain evidence="2">BE_D</strain>
    </source>
</reference>
<evidence type="ECO:0000313" key="3">
    <source>
        <dbReference type="Proteomes" id="UP000240569"/>
    </source>
</evidence>
<dbReference type="PROSITE" id="PS51352">
    <property type="entry name" value="THIOREDOXIN_2"/>
    <property type="match status" value="1"/>
</dbReference>
<accession>A0A2R6A8A2</accession>
<protein>
    <recommendedName>
        <fullName evidence="1">Thioredoxin domain-containing protein</fullName>
    </recommendedName>
</protein>
<dbReference type="SUPFAM" id="SSF52833">
    <property type="entry name" value="Thioredoxin-like"/>
    <property type="match status" value="1"/>
</dbReference>
<dbReference type="EMBL" id="NEXD01000141">
    <property type="protein sequence ID" value="PSN82631.1"/>
    <property type="molecule type" value="Genomic_DNA"/>
</dbReference>
<comment type="caution">
    <text evidence="2">The sequence shown here is derived from an EMBL/GenBank/DDBJ whole genome shotgun (WGS) entry which is preliminary data.</text>
</comment>
<name>A0A2R6A8A2_9ARCH</name>
<dbReference type="AlphaFoldDB" id="A0A2R6A8A2"/>
<dbReference type="CDD" id="cd02947">
    <property type="entry name" value="TRX_family"/>
    <property type="match status" value="1"/>
</dbReference>
<proteinExistence type="predicted"/>
<dbReference type="Gene3D" id="3.40.30.10">
    <property type="entry name" value="Glutaredoxin"/>
    <property type="match status" value="1"/>
</dbReference>
<gene>
    <name evidence="2" type="ORF">B9Q02_11465</name>
</gene>